<accession>A0A0F8YJF3</accession>
<evidence type="ECO:0000313" key="1">
    <source>
        <dbReference type="EMBL" id="KKK73835.1"/>
    </source>
</evidence>
<gene>
    <name evidence="1" type="ORF">LCGC14_2889830</name>
</gene>
<proteinExistence type="predicted"/>
<organism evidence="1">
    <name type="scientific">marine sediment metagenome</name>
    <dbReference type="NCBI Taxonomy" id="412755"/>
    <lineage>
        <taxon>unclassified sequences</taxon>
        <taxon>metagenomes</taxon>
        <taxon>ecological metagenomes</taxon>
    </lineage>
</organism>
<sequence>MKDSRYIEKVDWFDDLSFKQKVIVNDGMKGVCIYHDGSDCNYFGYGVYCLGKCKSFELKKMEK</sequence>
<dbReference type="EMBL" id="LAZR01056608">
    <property type="protein sequence ID" value="KKK73835.1"/>
    <property type="molecule type" value="Genomic_DNA"/>
</dbReference>
<name>A0A0F8YJF3_9ZZZZ</name>
<comment type="caution">
    <text evidence="1">The sequence shown here is derived from an EMBL/GenBank/DDBJ whole genome shotgun (WGS) entry which is preliminary data.</text>
</comment>
<dbReference type="AlphaFoldDB" id="A0A0F8YJF3"/>
<protein>
    <submittedName>
        <fullName evidence="1">Uncharacterized protein</fullName>
    </submittedName>
</protein>
<reference evidence="1" key="1">
    <citation type="journal article" date="2015" name="Nature">
        <title>Complex archaea that bridge the gap between prokaryotes and eukaryotes.</title>
        <authorList>
            <person name="Spang A."/>
            <person name="Saw J.H."/>
            <person name="Jorgensen S.L."/>
            <person name="Zaremba-Niedzwiedzka K."/>
            <person name="Martijn J."/>
            <person name="Lind A.E."/>
            <person name="van Eijk R."/>
            <person name="Schleper C."/>
            <person name="Guy L."/>
            <person name="Ettema T.J."/>
        </authorList>
    </citation>
    <scope>NUCLEOTIDE SEQUENCE</scope>
</reference>